<reference evidence="5 6" key="1">
    <citation type="submission" date="2016-01" db="EMBL/GenBank/DDBJ databases">
        <title>The new phylogeny of the genus Mycobacterium.</title>
        <authorList>
            <person name="Tarcisio F."/>
            <person name="Conor M."/>
            <person name="Antonella G."/>
            <person name="Elisabetta G."/>
            <person name="Giulia F.S."/>
            <person name="Sara T."/>
            <person name="Anna F."/>
            <person name="Clotilde B."/>
            <person name="Roberto B."/>
            <person name="Veronica D.S."/>
            <person name="Fabio R."/>
            <person name="Monica P."/>
            <person name="Olivier J."/>
            <person name="Enrico T."/>
            <person name="Nicola S."/>
        </authorList>
    </citation>
    <scope>NUCLEOTIDE SEQUENCE [LARGE SCALE GENOMIC DNA]</scope>
    <source>
        <strain evidence="5 6">DSM 45731</strain>
    </source>
</reference>
<comment type="similarity">
    <text evidence="1">Belongs to the mycobacterial PPE family.</text>
</comment>
<dbReference type="InterPro" id="IPR000030">
    <property type="entry name" value="PPE_dom"/>
</dbReference>
<evidence type="ECO:0008006" key="7">
    <source>
        <dbReference type="Google" id="ProtNLM"/>
    </source>
</evidence>
<dbReference type="RefSeq" id="WP_425320175.1">
    <property type="nucleotide sequence ID" value="NZ_LQOW01000016.1"/>
</dbReference>
<sequence>MYSGPGPASLLTAASAWNKLATELASAAVSYSAVIAGLTSSSWQGPSSASMATAAAPYVAWLHTVAAQAEESATQANAAAGAYEVAFAMTVPPPVIAANRAQLMSLIATNVLGQNAPAIAATEAHYGEMWAQDAAAMYGYAGAAGAASTLTPFTEPPTATNPETQSLASPSPSSTSPISAVNALNTLAMPLRNAAYLATTPITAMNSLNSMAKSMGSTTAVTASGVKAAGSGMTGGLALTALGSAPALGGGGAAVSAGIGRAVSIGPLSVPQAWTAVPAAASPAAAALPATSVGVAPVTGSAGVPPLMPITSMAGRTANGATPQYDMRPSVIPRSPSAG</sequence>
<comment type="caution">
    <text evidence="5">The sequence shown here is derived from an EMBL/GenBank/DDBJ whole genome shotgun (WGS) entry which is preliminary data.</text>
</comment>
<feature type="domain" description="PPE family C-terminal" evidence="4">
    <location>
        <begin position="256"/>
        <end position="334"/>
    </location>
</feature>
<dbReference type="STRING" id="1260918.AWC06_12900"/>
<dbReference type="Gene3D" id="1.20.1260.20">
    <property type="entry name" value="PPE superfamily"/>
    <property type="match status" value="1"/>
</dbReference>
<dbReference type="InterPro" id="IPR022171">
    <property type="entry name" value="PPE_C"/>
</dbReference>
<dbReference type="Pfam" id="PF12484">
    <property type="entry name" value="PPE-SVP"/>
    <property type="match status" value="1"/>
</dbReference>
<dbReference type="GO" id="GO:0052572">
    <property type="term" value="P:response to host immune response"/>
    <property type="evidence" value="ECO:0007669"/>
    <property type="project" value="TreeGrafter"/>
</dbReference>
<gene>
    <name evidence="5" type="ORF">AWC06_12900</name>
</gene>
<organism evidence="5 6">
    <name type="scientific">Mycobacterium fragae</name>
    <dbReference type="NCBI Taxonomy" id="1260918"/>
    <lineage>
        <taxon>Bacteria</taxon>
        <taxon>Bacillati</taxon>
        <taxon>Actinomycetota</taxon>
        <taxon>Actinomycetes</taxon>
        <taxon>Mycobacteriales</taxon>
        <taxon>Mycobacteriaceae</taxon>
        <taxon>Mycobacterium</taxon>
    </lineage>
</organism>
<evidence type="ECO:0000313" key="6">
    <source>
        <dbReference type="Proteomes" id="UP000194000"/>
    </source>
</evidence>
<feature type="region of interest" description="Disordered" evidence="2">
    <location>
        <begin position="318"/>
        <end position="339"/>
    </location>
</feature>
<dbReference type="PANTHER" id="PTHR46766">
    <property type="entry name" value="GLUTAMINE-RICH PROTEIN 2"/>
    <property type="match status" value="1"/>
</dbReference>
<dbReference type="EMBL" id="LQOW01000016">
    <property type="protein sequence ID" value="ORV61258.1"/>
    <property type="molecule type" value="Genomic_DNA"/>
</dbReference>
<dbReference type="PANTHER" id="PTHR46766:SF1">
    <property type="entry name" value="GLUTAMINE-RICH PROTEIN 2"/>
    <property type="match status" value="1"/>
</dbReference>
<name>A0A1X1UX52_9MYCO</name>
<dbReference type="Proteomes" id="UP000194000">
    <property type="component" value="Unassembled WGS sequence"/>
</dbReference>
<evidence type="ECO:0000256" key="1">
    <source>
        <dbReference type="ARBA" id="ARBA00010652"/>
    </source>
</evidence>
<feature type="region of interest" description="Disordered" evidence="2">
    <location>
        <begin position="151"/>
        <end position="175"/>
    </location>
</feature>
<dbReference type="Pfam" id="PF00823">
    <property type="entry name" value="PPE"/>
    <property type="match status" value="1"/>
</dbReference>
<evidence type="ECO:0000259" key="3">
    <source>
        <dbReference type="Pfam" id="PF00823"/>
    </source>
</evidence>
<feature type="compositionally biased region" description="Low complexity" evidence="2">
    <location>
        <begin position="166"/>
        <end position="175"/>
    </location>
</feature>
<evidence type="ECO:0000256" key="2">
    <source>
        <dbReference type="SAM" id="MobiDB-lite"/>
    </source>
</evidence>
<evidence type="ECO:0000313" key="5">
    <source>
        <dbReference type="EMBL" id="ORV61258.1"/>
    </source>
</evidence>
<dbReference type="AlphaFoldDB" id="A0A1X1UX52"/>
<feature type="compositionally biased region" description="Polar residues" evidence="2">
    <location>
        <begin position="151"/>
        <end position="165"/>
    </location>
</feature>
<dbReference type="SUPFAM" id="SSF140459">
    <property type="entry name" value="PE/PPE dimer-like"/>
    <property type="match status" value="1"/>
</dbReference>
<evidence type="ECO:0000259" key="4">
    <source>
        <dbReference type="Pfam" id="PF12484"/>
    </source>
</evidence>
<feature type="domain" description="PPE" evidence="3">
    <location>
        <begin position="1"/>
        <end position="150"/>
    </location>
</feature>
<keyword evidence="6" id="KW-1185">Reference proteome</keyword>
<dbReference type="InterPro" id="IPR038332">
    <property type="entry name" value="PPE_sf"/>
</dbReference>
<accession>A0A1X1UX52</accession>
<protein>
    <recommendedName>
        <fullName evidence="7">PPE family protein</fullName>
    </recommendedName>
</protein>
<proteinExistence type="inferred from homology"/>